<sequence length="142" mass="15402">MEACIDLIDKICGNVSRGQFVGRQQIVAVDGKLSEEKVINIGVPQESTSDLEMESIKETISDVLVMSPMMAACLARDSKVADGQSALPKMIAFKRAFPLLKSCSETLPDFNTLAALSIAWKNSCFNSRFNGHDSSTQSAVRV</sequence>
<accession>T1GNW1</accession>
<name>T1GNW1_MEGSC</name>
<evidence type="ECO:0000313" key="2">
    <source>
        <dbReference type="Proteomes" id="UP000015102"/>
    </source>
</evidence>
<protein>
    <submittedName>
        <fullName evidence="1">Uncharacterized protein</fullName>
    </submittedName>
</protein>
<reference evidence="2" key="1">
    <citation type="submission" date="2013-02" db="EMBL/GenBank/DDBJ databases">
        <authorList>
            <person name="Hughes D."/>
        </authorList>
    </citation>
    <scope>NUCLEOTIDE SEQUENCE</scope>
    <source>
        <strain>Durham</strain>
        <strain evidence="2">NC isolate 2 -- Noor lab</strain>
    </source>
</reference>
<proteinExistence type="predicted"/>
<dbReference type="EMBL" id="CAQQ02072283">
    <property type="status" value="NOT_ANNOTATED_CDS"/>
    <property type="molecule type" value="Genomic_DNA"/>
</dbReference>
<reference evidence="1" key="2">
    <citation type="submission" date="2015-06" db="UniProtKB">
        <authorList>
            <consortium name="EnsemblMetazoa"/>
        </authorList>
    </citation>
    <scope>IDENTIFICATION</scope>
</reference>
<dbReference type="Proteomes" id="UP000015102">
    <property type="component" value="Unassembled WGS sequence"/>
</dbReference>
<keyword evidence="2" id="KW-1185">Reference proteome</keyword>
<dbReference type="EMBL" id="CAQQ02072284">
    <property type="status" value="NOT_ANNOTATED_CDS"/>
    <property type="molecule type" value="Genomic_DNA"/>
</dbReference>
<dbReference type="HOGENOM" id="CLU_1818003_0_0_1"/>
<evidence type="ECO:0000313" key="1">
    <source>
        <dbReference type="EnsemblMetazoa" id="MESCA005272-PA"/>
    </source>
</evidence>
<organism evidence="1 2">
    <name type="scientific">Megaselia scalaris</name>
    <name type="common">Humpbacked fly</name>
    <name type="synonym">Phora scalaris</name>
    <dbReference type="NCBI Taxonomy" id="36166"/>
    <lineage>
        <taxon>Eukaryota</taxon>
        <taxon>Metazoa</taxon>
        <taxon>Ecdysozoa</taxon>
        <taxon>Arthropoda</taxon>
        <taxon>Hexapoda</taxon>
        <taxon>Insecta</taxon>
        <taxon>Pterygota</taxon>
        <taxon>Neoptera</taxon>
        <taxon>Endopterygota</taxon>
        <taxon>Diptera</taxon>
        <taxon>Brachycera</taxon>
        <taxon>Muscomorpha</taxon>
        <taxon>Platypezoidea</taxon>
        <taxon>Phoridae</taxon>
        <taxon>Megaseliini</taxon>
        <taxon>Megaselia</taxon>
    </lineage>
</organism>
<dbReference type="EnsemblMetazoa" id="MESCA005272-RA">
    <property type="protein sequence ID" value="MESCA005272-PA"/>
    <property type="gene ID" value="MESCA005272"/>
</dbReference>
<dbReference type="AlphaFoldDB" id="T1GNW1"/>